<evidence type="ECO:0008006" key="4">
    <source>
        <dbReference type="Google" id="ProtNLM"/>
    </source>
</evidence>
<keyword evidence="1" id="KW-0812">Transmembrane</keyword>
<dbReference type="InterPro" id="IPR052948">
    <property type="entry name" value="Low_temp-induced_all0457"/>
</dbReference>
<gene>
    <name evidence="2" type="ORF">E0F88_15470</name>
</gene>
<protein>
    <recommendedName>
        <fullName evidence="4">DUF1269 domain-containing protein</fullName>
    </recommendedName>
</protein>
<feature type="transmembrane region" description="Helical" evidence="1">
    <location>
        <begin position="108"/>
        <end position="128"/>
    </location>
</feature>
<feature type="transmembrane region" description="Helical" evidence="1">
    <location>
        <begin position="75"/>
        <end position="96"/>
    </location>
</feature>
<dbReference type="EMBL" id="SMFL01000005">
    <property type="protein sequence ID" value="TDE14591.1"/>
    <property type="molecule type" value="Genomic_DNA"/>
</dbReference>
<evidence type="ECO:0000313" key="2">
    <source>
        <dbReference type="EMBL" id="TDE14591.1"/>
    </source>
</evidence>
<dbReference type="RefSeq" id="WP_131959175.1">
    <property type="nucleotide sequence ID" value="NZ_SMFL01000005.1"/>
</dbReference>
<accession>A0A4R5DRA8</accession>
<name>A0A4R5DRA8_9BACT</name>
<dbReference type="Proteomes" id="UP000294850">
    <property type="component" value="Unassembled WGS sequence"/>
</dbReference>
<organism evidence="2 3">
    <name type="scientific">Dyadobacter psychrotolerans</name>
    <dbReference type="NCBI Taxonomy" id="2541721"/>
    <lineage>
        <taxon>Bacteria</taxon>
        <taxon>Pseudomonadati</taxon>
        <taxon>Bacteroidota</taxon>
        <taxon>Cytophagia</taxon>
        <taxon>Cytophagales</taxon>
        <taxon>Spirosomataceae</taxon>
        <taxon>Dyadobacter</taxon>
    </lineage>
</organism>
<keyword evidence="1" id="KW-1133">Transmembrane helix</keyword>
<proteinExistence type="predicted"/>
<keyword evidence="1" id="KW-0472">Membrane</keyword>
<sequence>MENVDEYVYPTHVNASFDSRPVAEKAYDELIYRGYKQEEINVLFSDEQHPVHGKLDKEEGHTENKTMEKAGVGSAIGGTTGAVLGAVAALGTAVLIPPLGIAVAGPLLAGLAGAGAGGFAGGLIGALVGSGMSKEHADIYDAKIKEGGIIISFTPKTVEDRIEIITSWNNLGGRQLHGNENFTI</sequence>
<evidence type="ECO:0000313" key="3">
    <source>
        <dbReference type="Proteomes" id="UP000294850"/>
    </source>
</evidence>
<evidence type="ECO:0000256" key="1">
    <source>
        <dbReference type="SAM" id="Phobius"/>
    </source>
</evidence>
<dbReference type="AlphaFoldDB" id="A0A4R5DRA8"/>
<dbReference type="PANTHER" id="PTHR36109">
    <property type="entry name" value="MEMBRANE PROTEIN-RELATED"/>
    <property type="match status" value="1"/>
</dbReference>
<dbReference type="PANTHER" id="PTHR36109:SF2">
    <property type="entry name" value="MEMBRANE PROTEIN"/>
    <property type="match status" value="1"/>
</dbReference>
<dbReference type="OrthoDB" id="282393at2"/>
<comment type="caution">
    <text evidence="2">The sequence shown here is derived from an EMBL/GenBank/DDBJ whole genome shotgun (WGS) entry which is preliminary data.</text>
</comment>
<reference evidence="2 3" key="1">
    <citation type="submission" date="2019-03" db="EMBL/GenBank/DDBJ databases">
        <title>Dyadobacter AR-3-6 sp. nov., isolated from arctic soil.</title>
        <authorList>
            <person name="Chaudhary D.K."/>
        </authorList>
    </citation>
    <scope>NUCLEOTIDE SEQUENCE [LARGE SCALE GENOMIC DNA]</scope>
    <source>
        <strain evidence="2 3">AR-3-6</strain>
    </source>
</reference>
<keyword evidence="3" id="KW-1185">Reference proteome</keyword>